<dbReference type="SUPFAM" id="SSF81383">
    <property type="entry name" value="F-box domain"/>
    <property type="match status" value="1"/>
</dbReference>
<dbReference type="PROSITE" id="PS50181">
    <property type="entry name" value="FBOX"/>
    <property type="match status" value="1"/>
</dbReference>
<dbReference type="EMBL" id="WHVB01000013">
    <property type="protein sequence ID" value="KAF8477782.1"/>
    <property type="molecule type" value="Genomic_DNA"/>
</dbReference>
<gene>
    <name evidence="3" type="ORF">DFH94DRAFT_92844</name>
</gene>
<dbReference type="Proteomes" id="UP000759537">
    <property type="component" value="Unassembled WGS sequence"/>
</dbReference>
<dbReference type="OrthoDB" id="3151503at2759"/>
<dbReference type="InterPro" id="IPR001810">
    <property type="entry name" value="F-box_dom"/>
</dbReference>
<name>A0A9P5T649_9AGAM</name>
<accession>A0A9P5T649</accession>
<evidence type="ECO:0000313" key="3">
    <source>
        <dbReference type="EMBL" id="KAF8477782.1"/>
    </source>
</evidence>
<evidence type="ECO:0000256" key="1">
    <source>
        <dbReference type="SAM" id="MobiDB-lite"/>
    </source>
</evidence>
<evidence type="ECO:0000259" key="2">
    <source>
        <dbReference type="PROSITE" id="PS50181"/>
    </source>
</evidence>
<proteinExistence type="predicted"/>
<evidence type="ECO:0000313" key="4">
    <source>
        <dbReference type="Proteomes" id="UP000759537"/>
    </source>
</evidence>
<dbReference type="Gene3D" id="3.80.10.10">
    <property type="entry name" value="Ribonuclease Inhibitor"/>
    <property type="match status" value="1"/>
</dbReference>
<dbReference type="AlphaFoldDB" id="A0A9P5T649"/>
<feature type="domain" description="F-box" evidence="2">
    <location>
        <begin position="4"/>
        <end position="50"/>
    </location>
</feature>
<dbReference type="InterPro" id="IPR036047">
    <property type="entry name" value="F-box-like_dom_sf"/>
</dbReference>
<feature type="region of interest" description="Disordered" evidence="1">
    <location>
        <begin position="323"/>
        <end position="342"/>
    </location>
</feature>
<reference evidence="3" key="1">
    <citation type="submission" date="2019-10" db="EMBL/GenBank/DDBJ databases">
        <authorList>
            <consortium name="DOE Joint Genome Institute"/>
            <person name="Kuo A."/>
            <person name="Miyauchi S."/>
            <person name="Kiss E."/>
            <person name="Drula E."/>
            <person name="Kohler A."/>
            <person name="Sanchez-Garcia M."/>
            <person name="Andreopoulos B."/>
            <person name="Barry K.W."/>
            <person name="Bonito G."/>
            <person name="Buee M."/>
            <person name="Carver A."/>
            <person name="Chen C."/>
            <person name="Cichocki N."/>
            <person name="Clum A."/>
            <person name="Culley D."/>
            <person name="Crous P.W."/>
            <person name="Fauchery L."/>
            <person name="Girlanda M."/>
            <person name="Hayes R."/>
            <person name="Keri Z."/>
            <person name="LaButti K."/>
            <person name="Lipzen A."/>
            <person name="Lombard V."/>
            <person name="Magnuson J."/>
            <person name="Maillard F."/>
            <person name="Morin E."/>
            <person name="Murat C."/>
            <person name="Nolan M."/>
            <person name="Ohm R."/>
            <person name="Pangilinan J."/>
            <person name="Pereira M."/>
            <person name="Perotto S."/>
            <person name="Peter M."/>
            <person name="Riley R."/>
            <person name="Sitrit Y."/>
            <person name="Stielow B."/>
            <person name="Szollosi G."/>
            <person name="Zifcakova L."/>
            <person name="Stursova M."/>
            <person name="Spatafora J.W."/>
            <person name="Tedersoo L."/>
            <person name="Vaario L.-M."/>
            <person name="Yamada A."/>
            <person name="Yan M."/>
            <person name="Wang P."/>
            <person name="Xu J."/>
            <person name="Bruns T."/>
            <person name="Baldrian P."/>
            <person name="Vilgalys R."/>
            <person name="Henrissat B."/>
            <person name="Grigoriev I.V."/>
            <person name="Hibbett D."/>
            <person name="Nagy L.G."/>
            <person name="Martin F.M."/>
        </authorList>
    </citation>
    <scope>NUCLEOTIDE SEQUENCE</scope>
    <source>
        <strain evidence="3">Prilba</strain>
    </source>
</reference>
<organism evidence="3 4">
    <name type="scientific">Russula ochroleuca</name>
    <dbReference type="NCBI Taxonomy" id="152965"/>
    <lineage>
        <taxon>Eukaryota</taxon>
        <taxon>Fungi</taxon>
        <taxon>Dikarya</taxon>
        <taxon>Basidiomycota</taxon>
        <taxon>Agaricomycotina</taxon>
        <taxon>Agaricomycetes</taxon>
        <taxon>Russulales</taxon>
        <taxon>Russulaceae</taxon>
        <taxon>Russula</taxon>
    </lineage>
</organism>
<reference evidence="3" key="2">
    <citation type="journal article" date="2020" name="Nat. Commun.">
        <title>Large-scale genome sequencing of mycorrhizal fungi provides insights into the early evolution of symbiotic traits.</title>
        <authorList>
            <person name="Miyauchi S."/>
            <person name="Kiss E."/>
            <person name="Kuo A."/>
            <person name="Drula E."/>
            <person name="Kohler A."/>
            <person name="Sanchez-Garcia M."/>
            <person name="Morin E."/>
            <person name="Andreopoulos B."/>
            <person name="Barry K.W."/>
            <person name="Bonito G."/>
            <person name="Buee M."/>
            <person name="Carver A."/>
            <person name="Chen C."/>
            <person name="Cichocki N."/>
            <person name="Clum A."/>
            <person name="Culley D."/>
            <person name="Crous P.W."/>
            <person name="Fauchery L."/>
            <person name="Girlanda M."/>
            <person name="Hayes R.D."/>
            <person name="Keri Z."/>
            <person name="LaButti K."/>
            <person name="Lipzen A."/>
            <person name="Lombard V."/>
            <person name="Magnuson J."/>
            <person name="Maillard F."/>
            <person name="Murat C."/>
            <person name="Nolan M."/>
            <person name="Ohm R.A."/>
            <person name="Pangilinan J."/>
            <person name="Pereira M.F."/>
            <person name="Perotto S."/>
            <person name="Peter M."/>
            <person name="Pfister S."/>
            <person name="Riley R."/>
            <person name="Sitrit Y."/>
            <person name="Stielow J.B."/>
            <person name="Szollosi G."/>
            <person name="Zifcakova L."/>
            <person name="Stursova M."/>
            <person name="Spatafora J.W."/>
            <person name="Tedersoo L."/>
            <person name="Vaario L.M."/>
            <person name="Yamada A."/>
            <person name="Yan M."/>
            <person name="Wang P."/>
            <person name="Xu J."/>
            <person name="Bruns T."/>
            <person name="Baldrian P."/>
            <person name="Vilgalys R."/>
            <person name="Dunand C."/>
            <person name="Henrissat B."/>
            <person name="Grigoriev I.V."/>
            <person name="Hibbett D."/>
            <person name="Nagy L.G."/>
            <person name="Martin F.M."/>
        </authorList>
    </citation>
    <scope>NUCLEOTIDE SEQUENCE</scope>
    <source>
        <strain evidence="3">Prilba</strain>
    </source>
</reference>
<protein>
    <recommendedName>
        <fullName evidence="2">F-box domain-containing protein</fullName>
    </recommendedName>
</protein>
<comment type="caution">
    <text evidence="3">The sequence shown here is derived from an EMBL/GenBank/DDBJ whole genome shotgun (WGS) entry which is preliminary data.</text>
</comment>
<keyword evidence="4" id="KW-1185">Reference proteome</keyword>
<sequence length="536" mass="60559">MSPQYHLVDLPDEVLLSMAIELSLADLLSFMLSCRRFFTLIAQSSLMQYLIRVMRNGLYDPLITDMSIPQRVRALETWERAWLELSVSEPLRRYRLSAIGLDDPKRCRVQSGILIGTQLNNLHLSGEYCYLDFLNLLGQSSTVSRINIPNVGGDAHVQSRTYVPESDLMVIIFQANGGRGSPKFQFHQFSTGSEHPSAANYCVEFDQILTARATCVECCGDNMVAVILDGEEMGSQKSDYVFLIEWKIGRITQLRKVEPGTYGTLVTFLSSDTLVFALRDAFALQVCKLTRAGRNSAPTLQTLCSLQLPCLLSDQQISDLHLAQPSSLSGNPPSSAQHSLSSFPFRSNPEDDILAFEIFFRDNHGRRIIFIARRRTLLWLAIPTGSGASMPPDTRAWEDWGPRTTHWMELDPSNDSMSLAGSRCVLVKYSHLRNHYVLDLRDFNPYRVRARRARNNNNNSKAVTTAGITTQAILSAEACFEEDVVSELPFISIRKENVGWRVFLDDEWMAEILWDQDEKANIQFRTITAPADVWAR</sequence>
<dbReference type="InterPro" id="IPR032675">
    <property type="entry name" value="LRR_dom_sf"/>
</dbReference>